<reference evidence="1 2" key="1">
    <citation type="submission" date="2014-07" db="EMBL/GenBank/DDBJ databases">
        <title>Methanogenic archaea and the global carbon cycle.</title>
        <authorList>
            <person name="Henriksen J.R."/>
            <person name="Luke J."/>
            <person name="Reinhart S."/>
            <person name="Benedict M.N."/>
            <person name="Youngblut N.D."/>
            <person name="Metcalf M.E."/>
            <person name="Whitaker R.J."/>
            <person name="Metcalf W.W."/>
        </authorList>
    </citation>
    <scope>NUCLEOTIDE SEQUENCE [LARGE SCALE GENOMIC DNA]</scope>
    <source>
        <strain evidence="1 2">Z-7289</strain>
    </source>
</reference>
<sequence length="440" mass="51168">MEVSAEKGIKTLFDYIIENRYHSTDISLKIIRLEEYINENREVATFVKNNLTRIFNIDTEYYLRIMNCVIKKDLYELEILFFETTIINSDCFEKINKDLLCPKLLHNTIKILLKCQLIEHIDFSPGLNQFKIGKEQTRLLSFNLLNNDDRIGLTKLVKDRYINILVNHIDDVDINDTKNHIETINSIYQHLDIQIESYSYSKDNVEKILNCKSVSVSEYDEEIFRIFDILLFPYTSKWDFFNEKFVFLNEGAGVLENGILNILTEDKNIDKKYPIKSVDDGMSSIFSGKEGVVYFELLELIRNVEKNSSIIFKIIFKKFSNEYSLIFRIGAGKIIEKFEKEKRDNMKQTVDNSTKIYGNLTISGNGNTFGSSYQQPFELNKLIEQLKEKGEYKDEVSQLENATESNDDSKIKSTLSKLKDIVTDPKILGAISALILKYKT</sequence>
<organism evidence="1 2">
    <name type="scientific">Methanosarcina lacustris Z-7289</name>
    <dbReference type="NCBI Taxonomy" id="1434111"/>
    <lineage>
        <taxon>Archaea</taxon>
        <taxon>Methanobacteriati</taxon>
        <taxon>Methanobacteriota</taxon>
        <taxon>Stenosarchaea group</taxon>
        <taxon>Methanomicrobia</taxon>
        <taxon>Methanosarcinales</taxon>
        <taxon>Methanosarcinaceae</taxon>
        <taxon>Methanosarcina</taxon>
    </lineage>
</organism>
<evidence type="ECO:0000313" key="2">
    <source>
        <dbReference type="Proteomes" id="UP000033072"/>
    </source>
</evidence>
<proteinExistence type="predicted"/>
<dbReference type="KEGG" id="mls:MSLAZ_1107"/>
<evidence type="ECO:0000313" key="1">
    <source>
        <dbReference type="EMBL" id="AKB74368.1"/>
    </source>
</evidence>
<dbReference type="AlphaFoldDB" id="A0A0E3S5X9"/>
<dbReference type="HOGENOM" id="CLU_592667_0_0_2"/>
<dbReference type="EMBL" id="CP009515">
    <property type="protein sequence ID" value="AKB74368.1"/>
    <property type="molecule type" value="Genomic_DNA"/>
</dbReference>
<gene>
    <name evidence="1" type="ORF">MSLAZ_1107</name>
</gene>
<accession>A0A0E3S5X9</accession>
<name>A0A0E3S5X9_9EURY</name>
<protein>
    <submittedName>
        <fullName evidence="1">Uncharacterized protein</fullName>
    </submittedName>
</protein>
<dbReference type="GeneID" id="24805834"/>
<dbReference type="Proteomes" id="UP000033072">
    <property type="component" value="Chromosome"/>
</dbReference>
<dbReference type="RefSeq" id="WP_048125241.1">
    <property type="nucleotide sequence ID" value="NZ_CP009515.1"/>
</dbReference>
<keyword evidence="2" id="KW-1185">Reference proteome</keyword>
<dbReference type="PATRIC" id="fig|1434111.4.peg.1424"/>